<dbReference type="RefSeq" id="WP_348518284.1">
    <property type="nucleotide sequence ID" value="NZ_CP155620.1"/>
</dbReference>
<sequence>MNKFLVFLLGFLIVGCSLKPELVEPEANYTPVVENNFSYDKEWWKQFNDETLNSLMQKALENNTDLRIAFVRLEQAAATLGIDRSNLFPKLDANAGASRGKTQANSTNTQSGQSRVGNNFNLGLNLSYEVDLWGKYRDTFNASEAAYTASAYDYEVAYLTLTANVAKTYFNVIKYAKQVQILTETVQAYTMTYELKQEQFNAGGISEYELYQSKAELDKAKAMLVSTQVIKDSNEKALMILVSSTMDDILYKSIEAKELNEYAIEIPQGITSEVLLLRPDVKAGLKRLEEKNYLVGVARTAYLPNLSLTSLLGFESRDLDTLVEGGSKTWNVAGNFLMPIFHFGEISSSVDLAKLTKDEAFLNYENILKMAFGEIRTALNARSGAYENNQNYANLLEAQSRIYELAQFRYENGNSALIELLDAQRNYLSARISYSDSNFDLIIAIVDVIKAFGGGFNASENLMQGVEEKSNQLDMKFREQ</sequence>
<keyword evidence="2" id="KW-1134">Transmembrane beta strand</keyword>
<protein>
    <submittedName>
        <fullName evidence="4">TolC family protein</fullName>
    </submittedName>
</protein>
<evidence type="ECO:0000256" key="1">
    <source>
        <dbReference type="ARBA" id="ARBA00007613"/>
    </source>
</evidence>
<evidence type="ECO:0000256" key="2">
    <source>
        <dbReference type="RuleBase" id="RU362097"/>
    </source>
</evidence>
<dbReference type="Gene3D" id="1.20.1600.10">
    <property type="entry name" value="Outer membrane efflux proteins (OEP)"/>
    <property type="match status" value="1"/>
</dbReference>
<dbReference type="GO" id="GO:0005886">
    <property type="term" value="C:plasma membrane"/>
    <property type="evidence" value="ECO:0007669"/>
    <property type="project" value="UniProtKB-SubCell"/>
</dbReference>
<organism evidence="4">
    <name type="scientific">Campylobacter sp. CCS1377</name>
    <dbReference type="NCBI Taxonomy" id="3158229"/>
    <lineage>
        <taxon>Bacteria</taxon>
        <taxon>Pseudomonadati</taxon>
        <taxon>Campylobacterota</taxon>
        <taxon>Epsilonproteobacteria</taxon>
        <taxon>Campylobacterales</taxon>
        <taxon>Campylobacteraceae</taxon>
        <taxon>Campylobacter</taxon>
    </lineage>
</organism>
<keyword evidence="2" id="KW-0812">Transmembrane</keyword>
<dbReference type="InterPro" id="IPR010131">
    <property type="entry name" value="MdtP/NodT-like"/>
</dbReference>
<dbReference type="PANTHER" id="PTHR30203">
    <property type="entry name" value="OUTER MEMBRANE CATION EFFLUX PROTEIN"/>
    <property type="match status" value="1"/>
</dbReference>
<proteinExistence type="inferred from homology"/>
<keyword evidence="2" id="KW-0564">Palmitate</keyword>
<dbReference type="PROSITE" id="PS51257">
    <property type="entry name" value="PROKAR_LIPOPROTEIN"/>
    <property type="match status" value="1"/>
</dbReference>
<comment type="similarity">
    <text evidence="1 2">Belongs to the outer membrane factor (OMF) (TC 1.B.17) family.</text>
</comment>
<dbReference type="Pfam" id="PF02321">
    <property type="entry name" value="OEP"/>
    <property type="match status" value="2"/>
</dbReference>
<keyword evidence="2" id="KW-0472">Membrane</keyword>
<evidence type="ECO:0000256" key="3">
    <source>
        <dbReference type="SAM" id="MobiDB-lite"/>
    </source>
</evidence>
<reference evidence="4" key="1">
    <citation type="submission" date="2024-05" db="EMBL/GenBank/DDBJ databases">
        <title>Campylobacter coli isolated from environmental waters in Slovenia.</title>
        <authorList>
            <person name="Zautner A.E."/>
            <person name="Bunk B."/>
            <person name="Riedel T."/>
            <person name="Sproeer C."/>
        </authorList>
    </citation>
    <scope>NUCLEOTIDE SEQUENCE</scope>
    <source>
        <strain evidence="4">CCS1377</strain>
    </source>
</reference>
<name>A0AAU7E6W3_9BACT</name>
<keyword evidence="2" id="KW-0449">Lipoprotein</keyword>
<dbReference type="GO" id="GO:0015562">
    <property type="term" value="F:efflux transmembrane transporter activity"/>
    <property type="evidence" value="ECO:0007669"/>
    <property type="project" value="InterPro"/>
</dbReference>
<dbReference type="AlphaFoldDB" id="A0AAU7E6W3"/>
<comment type="subcellular location">
    <subcellularLocation>
        <location evidence="2">Cell membrane</location>
        <topology evidence="2">Lipid-anchor</topology>
    </subcellularLocation>
</comment>
<accession>A0AAU7E6W3</accession>
<evidence type="ECO:0000313" key="4">
    <source>
        <dbReference type="EMBL" id="XBJ28746.1"/>
    </source>
</evidence>
<dbReference type="NCBIfam" id="TIGR01845">
    <property type="entry name" value="outer_NodT"/>
    <property type="match status" value="1"/>
</dbReference>
<dbReference type="InterPro" id="IPR003423">
    <property type="entry name" value="OMP_efflux"/>
</dbReference>
<feature type="region of interest" description="Disordered" evidence="3">
    <location>
        <begin position="96"/>
        <end position="115"/>
    </location>
</feature>
<dbReference type="SUPFAM" id="SSF56954">
    <property type="entry name" value="Outer membrane efflux proteins (OEP)"/>
    <property type="match status" value="1"/>
</dbReference>
<dbReference type="EMBL" id="CP155620">
    <property type="protein sequence ID" value="XBJ28746.1"/>
    <property type="molecule type" value="Genomic_DNA"/>
</dbReference>
<dbReference type="Gene3D" id="2.20.200.10">
    <property type="entry name" value="Outer membrane efflux proteins (OEP)"/>
    <property type="match status" value="1"/>
</dbReference>
<feature type="compositionally biased region" description="Polar residues" evidence="3">
    <location>
        <begin position="100"/>
        <end position="115"/>
    </location>
</feature>
<gene>
    <name evidence="4" type="ORF">AAH949_06510</name>
</gene>